<comment type="subcellular location">
    <subcellularLocation>
        <location evidence="1">Cell surface</location>
    </subcellularLocation>
    <subcellularLocation>
        <location evidence="2">Secreted</location>
    </subcellularLocation>
</comment>
<accession>A0ABT3ZL03</accession>
<keyword evidence="9" id="KW-1185">Reference proteome</keyword>
<dbReference type="Gene3D" id="1.20.58.90">
    <property type="match status" value="1"/>
</dbReference>
<dbReference type="SUPFAM" id="SSF140129">
    <property type="entry name" value="MxiH-like"/>
    <property type="match status" value="1"/>
</dbReference>
<evidence type="ECO:0000256" key="1">
    <source>
        <dbReference type="ARBA" id="ARBA00004241"/>
    </source>
</evidence>
<evidence type="ECO:0000256" key="4">
    <source>
        <dbReference type="ARBA" id="ARBA00022525"/>
    </source>
</evidence>
<keyword evidence="6" id="KW-0843">Virulence</keyword>
<comment type="similarity">
    <text evidence="7">Belongs to the SctF family.</text>
</comment>
<keyword evidence="3" id="KW-0813">Transport</keyword>
<dbReference type="EMBL" id="JAPMXC010000001">
    <property type="protein sequence ID" value="MCY0387209.1"/>
    <property type="molecule type" value="Genomic_DNA"/>
</dbReference>
<sequence length="74" mass="7797">MFIIDIAKGFNTGVGSLGSALDAALAKLQSSPSDPSALANYQALLSEYNMYRNAQSSAVKAMKDIDTDIAGKLR</sequence>
<evidence type="ECO:0000256" key="3">
    <source>
        <dbReference type="ARBA" id="ARBA00022448"/>
    </source>
</evidence>
<evidence type="ECO:0000256" key="5">
    <source>
        <dbReference type="ARBA" id="ARBA00022927"/>
    </source>
</evidence>
<evidence type="ECO:0000256" key="6">
    <source>
        <dbReference type="ARBA" id="ARBA00023026"/>
    </source>
</evidence>
<dbReference type="InterPro" id="IPR021123">
    <property type="entry name" value="T3SS_needle-like"/>
</dbReference>
<protein>
    <submittedName>
        <fullName evidence="8">Type III secretion system needle filament subunit SctF</fullName>
    </submittedName>
</protein>
<keyword evidence="5" id="KW-0653">Protein transport</keyword>
<gene>
    <name evidence="8" type="primary">sctF</name>
    <name evidence="8" type="ORF">OVY01_08180</name>
</gene>
<dbReference type="Pfam" id="PF09392">
    <property type="entry name" value="T3SS_needle_F"/>
    <property type="match status" value="1"/>
</dbReference>
<keyword evidence="4" id="KW-0964">Secreted</keyword>
<evidence type="ECO:0000256" key="7">
    <source>
        <dbReference type="ARBA" id="ARBA00035658"/>
    </source>
</evidence>
<proteinExistence type="inferred from homology"/>
<comment type="caution">
    <text evidence="8">The sequence shown here is derived from an EMBL/GenBank/DDBJ whole genome shotgun (WGS) entry which is preliminary data.</text>
</comment>
<dbReference type="InterPro" id="IPR011841">
    <property type="entry name" value="T3SS_needle_YscF"/>
</dbReference>
<dbReference type="InterPro" id="IPR037203">
    <property type="entry name" value="T3SS_needle-like_sf"/>
</dbReference>
<name>A0ABT3ZL03_9BURK</name>
<evidence type="ECO:0000313" key="8">
    <source>
        <dbReference type="EMBL" id="MCY0387209.1"/>
    </source>
</evidence>
<evidence type="ECO:0000313" key="9">
    <source>
        <dbReference type="Proteomes" id="UP001082899"/>
    </source>
</evidence>
<organism evidence="8 9">
    <name type="scientific">Robbsia betulipollinis</name>
    <dbReference type="NCBI Taxonomy" id="2981849"/>
    <lineage>
        <taxon>Bacteria</taxon>
        <taxon>Pseudomonadati</taxon>
        <taxon>Pseudomonadota</taxon>
        <taxon>Betaproteobacteria</taxon>
        <taxon>Burkholderiales</taxon>
        <taxon>Burkholderiaceae</taxon>
        <taxon>Robbsia</taxon>
    </lineage>
</organism>
<evidence type="ECO:0000256" key="2">
    <source>
        <dbReference type="ARBA" id="ARBA00004613"/>
    </source>
</evidence>
<dbReference type="NCBIfam" id="TIGR02105">
    <property type="entry name" value="III_needle"/>
    <property type="match status" value="1"/>
</dbReference>
<reference evidence="8" key="1">
    <citation type="submission" date="2022-11" db="EMBL/GenBank/DDBJ databases">
        <title>Robbsia betulipollinis sp. nov., isolated from pollen of birch (Betula pendula).</title>
        <authorList>
            <person name="Shi H."/>
            <person name="Ambika Manirajan B."/>
            <person name="Ratering S."/>
            <person name="Geissler-Plaum R."/>
            <person name="Schnell S."/>
        </authorList>
    </citation>
    <scope>NUCLEOTIDE SEQUENCE</scope>
    <source>
        <strain evidence="8">Bb-Pol-6</strain>
    </source>
</reference>
<dbReference type="Proteomes" id="UP001082899">
    <property type="component" value="Unassembled WGS sequence"/>
</dbReference>